<dbReference type="Gene3D" id="3.10.580.10">
    <property type="entry name" value="CBS-domain"/>
    <property type="match status" value="1"/>
</dbReference>
<dbReference type="RefSeq" id="WP_101589026.1">
    <property type="nucleotide sequence ID" value="NZ_FXZM01000007.1"/>
</dbReference>
<dbReference type="EC" id="3.6.3.32" evidence="11"/>
<evidence type="ECO:0000256" key="5">
    <source>
        <dbReference type="ARBA" id="ARBA00022970"/>
    </source>
</evidence>
<evidence type="ECO:0000256" key="2">
    <source>
        <dbReference type="ARBA" id="ARBA00022448"/>
    </source>
</evidence>
<dbReference type="InterPro" id="IPR003439">
    <property type="entry name" value="ABC_transporter-like_ATP-bd"/>
</dbReference>
<dbReference type="PROSITE" id="PS51371">
    <property type="entry name" value="CBS"/>
    <property type="match status" value="1"/>
</dbReference>
<evidence type="ECO:0000259" key="10">
    <source>
        <dbReference type="PROSITE" id="PS51371"/>
    </source>
</evidence>
<dbReference type="GO" id="GO:0006865">
    <property type="term" value="P:amino acid transport"/>
    <property type="evidence" value="ECO:0007669"/>
    <property type="project" value="UniProtKB-KW"/>
</dbReference>
<dbReference type="GO" id="GO:0005524">
    <property type="term" value="F:ATP binding"/>
    <property type="evidence" value="ECO:0007669"/>
    <property type="project" value="UniProtKB-KW"/>
</dbReference>
<keyword evidence="5" id="KW-0029">Amino-acid transport</keyword>
<evidence type="ECO:0000256" key="4">
    <source>
        <dbReference type="ARBA" id="ARBA00022840"/>
    </source>
</evidence>
<dbReference type="GO" id="GO:0016020">
    <property type="term" value="C:membrane"/>
    <property type="evidence" value="ECO:0007669"/>
    <property type="project" value="InterPro"/>
</dbReference>
<dbReference type="PROSITE" id="PS50893">
    <property type="entry name" value="ABC_TRANSPORTER_2"/>
    <property type="match status" value="1"/>
</dbReference>
<dbReference type="AlphaFoldDB" id="A0A2H1L5Q0"/>
<feature type="region of interest" description="Disordered" evidence="8">
    <location>
        <begin position="396"/>
        <end position="470"/>
    </location>
</feature>
<dbReference type="SUPFAM" id="SSF52540">
    <property type="entry name" value="P-loop containing nucleoside triphosphate hydrolases"/>
    <property type="match status" value="1"/>
</dbReference>
<dbReference type="Pfam" id="PF00571">
    <property type="entry name" value="CBS"/>
    <property type="match status" value="2"/>
</dbReference>
<feature type="domain" description="ABC transporter" evidence="9">
    <location>
        <begin position="4"/>
        <end position="262"/>
    </location>
</feature>
<dbReference type="FunFam" id="3.40.50.300:FF:000201">
    <property type="entry name" value="Glycine betaine/L-proline ABC transporter ATP-binding protein"/>
    <property type="match status" value="1"/>
</dbReference>
<keyword evidence="12" id="KW-1185">Reference proteome</keyword>
<dbReference type="Pfam" id="PF00005">
    <property type="entry name" value="ABC_tran"/>
    <property type="match status" value="1"/>
</dbReference>
<dbReference type="PANTHER" id="PTHR43869:SF1">
    <property type="entry name" value="GLYCINE BETAINE_PROLINE BETAINE TRANSPORT SYSTEM ATP-BINDING PROTEIN PROV"/>
    <property type="match status" value="1"/>
</dbReference>
<dbReference type="CDD" id="cd03294">
    <property type="entry name" value="ABC_Pro_Gly_Betaine"/>
    <property type="match status" value="1"/>
</dbReference>
<protein>
    <submittedName>
        <fullName evidence="11">Glycine betaine/proline transport system ATP-binding protein</fullName>
        <ecNumber evidence="11">3.6.3.32</ecNumber>
    </submittedName>
</protein>
<evidence type="ECO:0000259" key="9">
    <source>
        <dbReference type="PROSITE" id="PS50893"/>
    </source>
</evidence>
<keyword evidence="6 7" id="KW-0129">CBS domain</keyword>
<feature type="compositionally biased region" description="Acidic residues" evidence="8">
    <location>
        <begin position="410"/>
        <end position="423"/>
    </location>
</feature>
<gene>
    <name evidence="11" type="ORF">BJEO58_01674</name>
</gene>
<evidence type="ECO:0000313" key="12">
    <source>
        <dbReference type="Proteomes" id="UP000234462"/>
    </source>
</evidence>
<dbReference type="InterPro" id="IPR005892">
    <property type="entry name" value="Gly-betaine_transp_ATP-bd"/>
</dbReference>
<proteinExistence type="inferred from homology"/>
<evidence type="ECO:0000313" key="11">
    <source>
        <dbReference type="EMBL" id="SMY12080.1"/>
    </source>
</evidence>
<dbReference type="InterPro" id="IPR003593">
    <property type="entry name" value="AAA+_ATPase"/>
</dbReference>
<dbReference type="GO" id="GO:0006970">
    <property type="term" value="P:response to osmotic stress"/>
    <property type="evidence" value="ECO:0007669"/>
    <property type="project" value="UniProtKB-ARBA"/>
</dbReference>
<dbReference type="PROSITE" id="PS00211">
    <property type="entry name" value="ABC_TRANSPORTER_1"/>
    <property type="match status" value="1"/>
</dbReference>
<dbReference type="SMART" id="SM00382">
    <property type="entry name" value="AAA"/>
    <property type="match status" value="1"/>
</dbReference>
<dbReference type="GO" id="GO:0016887">
    <property type="term" value="F:ATP hydrolysis activity"/>
    <property type="evidence" value="ECO:0007669"/>
    <property type="project" value="InterPro"/>
</dbReference>
<keyword evidence="11" id="KW-0378">Hydrolase</keyword>
<sequence>MAVVRASHVWKVFGRNEKEVVKRIKAGADRSDLTDLGTAAVIDASFEVSKGEIFVVMGLSGSGKSTLIRMINGLWAPSDGTIEIAGNDIGTMSTTELRQARRDHISMVFQHFALLPHRTVRENAAYALNLQGVARGEAIERADTWLDAVGLGGWGDKYPNQLSGGMQQRVGLARALAAETDILLMDEAFSALDPLIRREMQDQLVELQASLGKTIVFITHDLNEAMYLGDRIAVMRDGRIAQIGTSEDILTRPTDDYVANFVQDVDRTRVLTASSIMQDTNAVVRHSASPRTAMRLFERERVSGLFVIDSTRHLLGTVSDSSAVRAAREDATALSDHLETEGILTVGPDTPLSELFAPSSTARVPLAVVDDDNRLLGVIPRIAVLNSMSQLGPATGEMPLVTPLPATVEPQDDIDPSLDDSDAPEPKPGIAAAGNADEPAHAASSTTTFPDGTDGPDSGGPADDTKGADR</sequence>
<reference evidence="12" key="1">
    <citation type="submission" date="2017-03" db="EMBL/GenBank/DDBJ databases">
        <authorList>
            <person name="Monnet C."/>
        </authorList>
    </citation>
    <scope>NUCLEOTIDE SEQUENCE [LARGE SCALE GENOMIC DNA]</scope>
    <source>
        <strain evidence="12">SJ5-8</strain>
    </source>
</reference>
<dbReference type="InterPro" id="IPR000644">
    <property type="entry name" value="CBS_dom"/>
</dbReference>
<dbReference type="SUPFAM" id="SSF54631">
    <property type="entry name" value="CBS-domain pair"/>
    <property type="match status" value="1"/>
</dbReference>
<dbReference type="OrthoDB" id="9802264at2"/>
<evidence type="ECO:0000256" key="3">
    <source>
        <dbReference type="ARBA" id="ARBA00022741"/>
    </source>
</evidence>
<evidence type="ECO:0000256" key="8">
    <source>
        <dbReference type="SAM" id="MobiDB-lite"/>
    </source>
</evidence>
<dbReference type="Gene3D" id="3.40.50.300">
    <property type="entry name" value="P-loop containing nucleotide triphosphate hydrolases"/>
    <property type="match status" value="1"/>
</dbReference>
<feature type="compositionally biased region" description="Low complexity" evidence="8">
    <location>
        <begin position="444"/>
        <end position="462"/>
    </location>
</feature>
<dbReference type="InterPro" id="IPR017871">
    <property type="entry name" value="ABC_transporter-like_CS"/>
</dbReference>
<accession>A0A2H1L5Q0</accession>
<keyword evidence="2" id="KW-0813">Transport</keyword>
<dbReference type="PANTHER" id="PTHR43869">
    <property type="entry name" value="GLYCINE BETAINE/PROLINE BETAINE TRANSPORT SYSTEM ATP-BINDING PROTEIN PROV"/>
    <property type="match status" value="1"/>
</dbReference>
<evidence type="ECO:0000256" key="6">
    <source>
        <dbReference type="ARBA" id="ARBA00023122"/>
    </source>
</evidence>
<comment type="similarity">
    <text evidence="1">Belongs to the ABC transporter superfamily.</text>
</comment>
<dbReference type="InterPro" id="IPR027417">
    <property type="entry name" value="P-loop_NTPase"/>
</dbReference>
<dbReference type="NCBIfam" id="TIGR01186">
    <property type="entry name" value="proV"/>
    <property type="match status" value="1"/>
</dbReference>
<dbReference type="Proteomes" id="UP000234462">
    <property type="component" value="Unassembled WGS sequence"/>
</dbReference>
<evidence type="ECO:0000256" key="7">
    <source>
        <dbReference type="PROSITE-ProRule" id="PRU00703"/>
    </source>
</evidence>
<dbReference type="InterPro" id="IPR046342">
    <property type="entry name" value="CBS_dom_sf"/>
</dbReference>
<dbReference type="GO" id="GO:0031460">
    <property type="term" value="P:glycine betaine transport"/>
    <property type="evidence" value="ECO:0007669"/>
    <property type="project" value="InterPro"/>
</dbReference>
<name>A0A2H1L5Q0_9MICO</name>
<evidence type="ECO:0000256" key="1">
    <source>
        <dbReference type="ARBA" id="ARBA00005417"/>
    </source>
</evidence>
<dbReference type="InterPro" id="IPR051921">
    <property type="entry name" value="ABC_osmolyte_uptake_ATP-bind"/>
</dbReference>
<keyword evidence="4 11" id="KW-0067">ATP-binding</keyword>
<organism evidence="11 12">
    <name type="scientific">Brevibacterium jeotgali</name>
    <dbReference type="NCBI Taxonomy" id="1262550"/>
    <lineage>
        <taxon>Bacteria</taxon>
        <taxon>Bacillati</taxon>
        <taxon>Actinomycetota</taxon>
        <taxon>Actinomycetes</taxon>
        <taxon>Micrococcales</taxon>
        <taxon>Brevibacteriaceae</taxon>
        <taxon>Brevibacterium</taxon>
    </lineage>
</organism>
<dbReference type="EMBL" id="FXZM01000007">
    <property type="protein sequence ID" value="SMY12080.1"/>
    <property type="molecule type" value="Genomic_DNA"/>
</dbReference>
<keyword evidence="3" id="KW-0547">Nucleotide-binding</keyword>
<feature type="domain" description="CBS" evidence="10">
    <location>
        <begin position="277"/>
        <end position="334"/>
    </location>
</feature>